<organism evidence="2 4">
    <name type="scientific">Cardamine amara subsp. amara</name>
    <dbReference type="NCBI Taxonomy" id="228776"/>
    <lineage>
        <taxon>Eukaryota</taxon>
        <taxon>Viridiplantae</taxon>
        <taxon>Streptophyta</taxon>
        <taxon>Embryophyta</taxon>
        <taxon>Tracheophyta</taxon>
        <taxon>Spermatophyta</taxon>
        <taxon>Magnoliopsida</taxon>
        <taxon>eudicotyledons</taxon>
        <taxon>Gunneridae</taxon>
        <taxon>Pentapetalae</taxon>
        <taxon>rosids</taxon>
        <taxon>malvids</taxon>
        <taxon>Brassicales</taxon>
        <taxon>Brassicaceae</taxon>
        <taxon>Cardamineae</taxon>
        <taxon>Cardamine</taxon>
    </lineage>
</organism>
<dbReference type="Pfam" id="PF03732">
    <property type="entry name" value="Retrotrans_gag"/>
    <property type="match status" value="1"/>
</dbReference>
<dbReference type="PANTHER" id="PTHR33223:SF11">
    <property type="entry name" value="ELEMENT PROTEIN, PUTATIVE-RELATED"/>
    <property type="match status" value="1"/>
</dbReference>
<evidence type="ECO:0000313" key="3">
    <source>
        <dbReference type="EMBL" id="KAL1223520.1"/>
    </source>
</evidence>
<accession>A0ABD1C215</accession>
<sequence length="214" mass="25239">MGDNLDNRALVDAQAQTATQLLNMKQQLDQLLQQQQELQQQQQRGIGDTDTPHTFYQNRSAIFPPEIVRQDYEIKQMIALVKYHLFHGLPAENPMDHIENYEEICSTTKSNGVPADYIKCKIFYFSLADKALRWIRSLHARSLTTWDECRATFLDHFYTKSKTASLRNKNTTFKQHSRESFCEAWERFKEYRRDCPHQGYSDEQILNIFYDGDD</sequence>
<feature type="domain" description="Retrotransposon gag" evidence="1">
    <location>
        <begin position="121"/>
        <end position="212"/>
    </location>
</feature>
<reference evidence="2 4" key="1">
    <citation type="submission" date="2024-04" db="EMBL/GenBank/DDBJ databases">
        <title>Genome assembly C_amara_ONT_v2.</title>
        <authorList>
            <person name="Yant L."/>
            <person name="Moore C."/>
            <person name="Slenker M."/>
        </authorList>
    </citation>
    <scope>NUCLEOTIDE SEQUENCE [LARGE SCALE GENOMIC DNA]</scope>
    <source>
        <tissue evidence="2">Leaf</tissue>
    </source>
</reference>
<protein>
    <recommendedName>
        <fullName evidence="1">Retrotransposon gag domain-containing protein</fullName>
    </recommendedName>
</protein>
<dbReference type="EMBL" id="JBANAX010000072">
    <property type="protein sequence ID" value="KAL1223520.1"/>
    <property type="molecule type" value="Genomic_DNA"/>
</dbReference>
<dbReference type="InterPro" id="IPR005162">
    <property type="entry name" value="Retrotrans_gag_dom"/>
</dbReference>
<dbReference type="AlphaFoldDB" id="A0ABD1C215"/>
<keyword evidence="4" id="KW-1185">Reference proteome</keyword>
<dbReference type="Proteomes" id="UP001558713">
    <property type="component" value="Unassembled WGS sequence"/>
</dbReference>
<name>A0ABD1C215_CARAN</name>
<comment type="caution">
    <text evidence="2">The sequence shown here is derived from an EMBL/GenBank/DDBJ whole genome shotgun (WGS) entry which is preliminary data.</text>
</comment>
<gene>
    <name evidence="2" type="ORF">V5N11_035993</name>
    <name evidence="3" type="ORF">V5N11_035995</name>
</gene>
<dbReference type="EMBL" id="JBANAX010000072">
    <property type="protein sequence ID" value="KAL1223517.1"/>
    <property type="molecule type" value="Genomic_DNA"/>
</dbReference>
<evidence type="ECO:0000313" key="2">
    <source>
        <dbReference type="EMBL" id="KAL1223517.1"/>
    </source>
</evidence>
<evidence type="ECO:0000313" key="4">
    <source>
        <dbReference type="Proteomes" id="UP001558713"/>
    </source>
</evidence>
<evidence type="ECO:0000259" key="1">
    <source>
        <dbReference type="Pfam" id="PF03732"/>
    </source>
</evidence>
<dbReference type="PANTHER" id="PTHR33223">
    <property type="entry name" value="CCHC-TYPE DOMAIN-CONTAINING PROTEIN"/>
    <property type="match status" value="1"/>
</dbReference>
<proteinExistence type="predicted"/>